<evidence type="ECO:0000313" key="6">
    <source>
        <dbReference type="Proteomes" id="UP001470230"/>
    </source>
</evidence>
<sequence length="1203" mass="139086">MASNHLKNGMKDLQSYFPTKNNWSKKQMYNMISNLKKIDVRSIFSKDIREVFGNDYAETIKHPINLKRIEKKIRKNEYQKNNFLDDVNLMFSNFYIQFEKTSDIYIYVSEIQNLFNQSNNIQHEISNSTETFDQSNGNHNNVKNSTEFLDQSNGNHNNANNSTGFLNQFNGNYNNANNSTEFLDQSNGNHNNANNSTGFLNQFNGNYNDVNNSTEISDQSNGNHNNVKNSTEFLDQSNGNHNNANNSTGFLNQSNDNYNDVNNSNEISDQSNSNHNNVNISTEFLDQSNGNYNDVNNLNDSSPNSPINESENSLNNNSNEQTNDYFINDNDETSSDSVSDDNHTNTTVSQLNFSKTNFQIIRQKVDKYVYNDNLDAPKIYINPETYLTRIGQKKFSTKSFNVLRDNNALGYATTESNGCHVNYRCSVILSLKEEEYQCTVFKRANHLDELINHVDHHFKIDTAKQTSLSFRKCNYTPSDKSNIQDKILDDLAMLVACESVPLKRAAGNIFHDLIIKSIILGQKNPNTDPNSLYSRVSTTKIRSRLIDLAFIFREKVTKQYQLFSHHGMAVDGGTVNSFHFLDVCLSITVLPPHMQNQNFINPYNFQTLLLANDDVETIQNKVITSVQDLLTQKINITSITSDNIPTQVLAFAPWSKQSFVRSNRFTDPLIKRIIHCSCSSHVINLLAKSIQLPEAPNFIKKIYSKFVQATDCLNIVNELGLEKPPKIIRTRWLMALNLLKYLRLHDIVFIGYSNMNYPSSKTTSFLLDDDIYSDPLGIDYNNHPQFSQLHKEFVKISHKKSININLFSPNNFRNYMIMGKVLWPLWQAILYFERDETSLISIYPILHEIENYWNELKMYFTSQKVIDQNILTQKDVKGWIECIDFLKQQLTFRQFHSMDWPLVSLAYVFTPAGRTEYRTILPQYGISILHDFDAEQMNSSEIEYHLFLNDFFGPDNSYLDEIGSQLGQDIDLNSENNDDNAGIRCSLYINDENTEQNPNNQNQNSNINESNIWFFPPNMMKQPSSILYSNTPWKIPNSNHSIDGRKLRYHHRPMTDIEFQFHPMHPNLIEATLFEVLQRLQYEENDIRNAIKAFKHWVITPIGIDGLNIHDIYNKHNVRNIWEKIRSNFIGSNTDSNPLCRGYVVLCDLAFTLISCLASEAQCERYISKQKLSLCINTRNINQDLLDAIWLMYSHRNYLEKHI</sequence>
<evidence type="ECO:0000256" key="2">
    <source>
        <dbReference type="PROSITE-ProRule" id="PRU00035"/>
    </source>
</evidence>
<gene>
    <name evidence="5" type="ORF">M9Y10_039585</name>
</gene>
<name>A0ABR2KBL9_9EUKA</name>
<dbReference type="InterPro" id="IPR001487">
    <property type="entry name" value="Bromodomain"/>
</dbReference>
<keyword evidence="6" id="KW-1185">Reference proteome</keyword>
<evidence type="ECO:0000313" key="5">
    <source>
        <dbReference type="EMBL" id="KAK8888506.1"/>
    </source>
</evidence>
<feature type="region of interest" description="Disordered" evidence="3">
    <location>
        <begin position="176"/>
        <end position="343"/>
    </location>
</feature>
<dbReference type="Proteomes" id="UP001470230">
    <property type="component" value="Unassembled WGS sequence"/>
</dbReference>
<evidence type="ECO:0000256" key="3">
    <source>
        <dbReference type="SAM" id="MobiDB-lite"/>
    </source>
</evidence>
<dbReference type="CDD" id="cd04369">
    <property type="entry name" value="Bromodomain"/>
    <property type="match status" value="1"/>
</dbReference>
<feature type="compositionally biased region" description="Polar residues" evidence="3">
    <location>
        <begin position="196"/>
        <end position="237"/>
    </location>
</feature>
<comment type="caution">
    <text evidence="5">The sequence shown here is derived from an EMBL/GenBank/DDBJ whole genome shotgun (WGS) entry which is preliminary data.</text>
</comment>
<reference evidence="5 6" key="1">
    <citation type="submission" date="2024-04" db="EMBL/GenBank/DDBJ databases">
        <title>Tritrichomonas musculus Genome.</title>
        <authorList>
            <person name="Alves-Ferreira E."/>
            <person name="Grigg M."/>
            <person name="Lorenzi H."/>
            <person name="Galac M."/>
        </authorList>
    </citation>
    <scope>NUCLEOTIDE SEQUENCE [LARGE SCALE GENOMIC DNA]</scope>
    <source>
        <strain evidence="5 6">EAF2021</strain>
    </source>
</reference>
<evidence type="ECO:0000256" key="1">
    <source>
        <dbReference type="ARBA" id="ARBA00023117"/>
    </source>
</evidence>
<feature type="compositionally biased region" description="Polar residues" evidence="3">
    <location>
        <begin position="266"/>
        <end position="288"/>
    </location>
</feature>
<accession>A0ABR2KBL9</accession>
<dbReference type="Pfam" id="PF00439">
    <property type="entry name" value="Bromodomain"/>
    <property type="match status" value="1"/>
</dbReference>
<dbReference type="SMART" id="SM00297">
    <property type="entry name" value="BROMO"/>
    <property type="match status" value="1"/>
</dbReference>
<proteinExistence type="predicted"/>
<feature type="domain" description="Bromo" evidence="4">
    <location>
        <begin position="36"/>
        <end position="105"/>
    </location>
</feature>
<keyword evidence="1 2" id="KW-0103">Bromodomain</keyword>
<dbReference type="Gene3D" id="1.20.920.10">
    <property type="entry name" value="Bromodomain-like"/>
    <property type="match status" value="1"/>
</dbReference>
<organism evidence="5 6">
    <name type="scientific">Tritrichomonas musculus</name>
    <dbReference type="NCBI Taxonomy" id="1915356"/>
    <lineage>
        <taxon>Eukaryota</taxon>
        <taxon>Metamonada</taxon>
        <taxon>Parabasalia</taxon>
        <taxon>Tritrichomonadida</taxon>
        <taxon>Tritrichomonadidae</taxon>
        <taxon>Tritrichomonas</taxon>
    </lineage>
</organism>
<feature type="compositionally biased region" description="Low complexity" evidence="3">
    <location>
        <begin position="289"/>
        <end position="320"/>
    </location>
</feature>
<dbReference type="PROSITE" id="PS50014">
    <property type="entry name" value="BROMODOMAIN_2"/>
    <property type="match status" value="1"/>
</dbReference>
<evidence type="ECO:0000259" key="4">
    <source>
        <dbReference type="PROSITE" id="PS50014"/>
    </source>
</evidence>
<dbReference type="InterPro" id="IPR036427">
    <property type="entry name" value="Bromodomain-like_sf"/>
</dbReference>
<feature type="compositionally biased region" description="Low complexity" evidence="3">
    <location>
        <begin position="238"/>
        <end position="265"/>
    </location>
</feature>
<protein>
    <recommendedName>
        <fullName evidence="4">Bromo domain-containing protein</fullName>
    </recommendedName>
</protein>
<dbReference type="SUPFAM" id="SSF47370">
    <property type="entry name" value="Bromodomain"/>
    <property type="match status" value="1"/>
</dbReference>
<dbReference type="EMBL" id="JAPFFF010000006">
    <property type="protein sequence ID" value="KAK8888506.1"/>
    <property type="molecule type" value="Genomic_DNA"/>
</dbReference>